<evidence type="ECO:0000259" key="3">
    <source>
        <dbReference type="PROSITE" id="PS50043"/>
    </source>
</evidence>
<dbReference type="SUPFAM" id="SSF48452">
    <property type="entry name" value="TPR-like"/>
    <property type="match status" value="1"/>
</dbReference>
<dbReference type="GO" id="GO:0006355">
    <property type="term" value="P:regulation of DNA-templated transcription"/>
    <property type="evidence" value="ECO:0007669"/>
    <property type="project" value="InterPro"/>
</dbReference>
<dbReference type="SUPFAM" id="SSF52540">
    <property type="entry name" value="P-loop containing nucleoside triphosphate hydrolases"/>
    <property type="match status" value="1"/>
</dbReference>
<dbReference type="EMBL" id="QHHU01000018">
    <property type="protein sequence ID" value="RSM44826.1"/>
    <property type="molecule type" value="Genomic_DNA"/>
</dbReference>
<dbReference type="InterPro" id="IPR027417">
    <property type="entry name" value="P-loop_NTPase"/>
</dbReference>
<dbReference type="OrthoDB" id="3656034at2"/>
<dbReference type="GO" id="GO:0005737">
    <property type="term" value="C:cytoplasm"/>
    <property type="evidence" value="ECO:0007669"/>
    <property type="project" value="TreeGrafter"/>
</dbReference>
<comment type="caution">
    <text evidence="4">The sequence shown here is derived from an EMBL/GenBank/DDBJ whole genome shotgun (WGS) entry which is preliminary data.</text>
</comment>
<dbReference type="Pfam" id="PF13191">
    <property type="entry name" value="AAA_16"/>
    <property type="match status" value="1"/>
</dbReference>
<proteinExistence type="predicted"/>
<dbReference type="SMART" id="SM00421">
    <property type="entry name" value="HTH_LUXR"/>
    <property type="match status" value="1"/>
</dbReference>
<protein>
    <submittedName>
        <fullName evidence="4">Helix-turn-helix transcriptional regulator</fullName>
    </submittedName>
</protein>
<dbReference type="Proteomes" id="UP000286716">
    <property type="component" value="Unassembled WGS sequence"/>
</dbReference>
<evidence type="ECO:0000256" key="1">
    <source>
        <dbReference type="ARBA" id="ARBA00022741"/>
    </source>
</evidence>
<dbReference type="InterPro" id="IPR041664">
    <property type="entry name" value="AAA_16"/>
</dbReference>
<dbReference type="PANTHER" id="PTHR16305:SF35">
    <property type="entry name" value="TRANSCRIPTIONAL ACTIVATOR DOMAIN"/>
    <property type="match status" value="1"/>
</dbReference>
<dbReference type="InterPro" id="IPR036388">
    <property type="entry name" value="WH-like_DNA-bd_sf"/>
</dbReference>
<sequence length="895" mass="94898">MAFRGHSGLVGRGSECRVLDQLAAAVRAGESRVLVMHGAPGAGKTALLEYLESAATGVRVLRTADLESELEVAYATLHHLCKPLLNRLPDLPTPQREALETVFEIRAGTPPNRFLVGLAILSLLSDVSADGPVLCVIDNAQSMDSASAQVIGFVARRLLAEPVALVLATRHRGGDLLGLPELAVTGLGEADAHALLDSAAHAGLDQHIRDRIVAEAKGNPLALLELPRELTAGRAAGGFGLPDTGTLPNRVERSFLKRVEELPEQARLLLLVAAAEPVGDPTVVWRAVERLGVTPAAALGETDGLLSFDVRVTFRHPLARSAVYRAAGDTDRRAVHLALAEVTDPESGEDRRAWHLASAAAEPDEHVAAELERSAGRARARGGLAAAAAFLQRSVALTVDATRRAERAVAAADASVRAGDLAGARRLADIAETEAPSEFLRGRAHLVRGRIAHAAGDDDAPRLLLAAARRLEPFDPALARETYLLAWGTAASGAADDENLVAISRAIRELPPPEGAPRPLDLVLTGCALLVTEGRAAAIGPLRTAMAALADVPTPDLLKWGWVACGVSPAAWDEQVMCETYARAAEVARTTGSLTELPVYLACLGSAKSVTGDFAAAAATFAEAEAVATATGLPAPPHPLILKALQGKEPAAAAPAGGPIAHWTAAVLYNGLGRYEEALSAARAGAEVAQLIVSVWVLPELVEAAVRVGDDKIARRALDHLADAAVGCDTDWARGILARSRALLAGNDTSDDLYHEAIERLGRTLLRPDLARAHLLYGEWLRRRTRRADARHHLRTAHDMFVSIGMTAFAERARGELLAVGELARKGTAGASPSDELTPQERQIALLVREGFSNPEVGARLFLSPRTVEWHLRKIFTKLSITSRRQIRDALPHNE</sequence>
<name>A0A428WP10_AMYBA</name>
<dbReference type="Pfam" id="PF00196">
    <property type="entry name" value="GerE"/>
    <property type="match status" value="1"/>
</dbReference>
<keyword evidence="1" id="KW-0547">Nucleotide-binding</keyword>
<dbReference type="SUPFAM" id="SSF46894">
    <property type="entry name" value="C-terminal effector domain of the bipartite response regulators"/>
    <property type="match status" value="1"/>
</dbReference>
<reference evidence="4 5" key="1">
    <citation type="submission" date="2018-05" db="EMBL/GenBank/DDBJ databases">
        <title>Evolution of GPA BGCs.</title>
        <authorList>
            <person name="Waglechner N."/>
            <person name="Wright G.D."/>
        </authorList>
    </citation>
    <scope>NUCLEOTIDE SEQUENCE [LARGE SCALE GENOMIC DNA]</scope>
    <source>
        <strain evidence="4 5">DSM 5908</strain>
    </source>
</reference>
<dbReference type="GO" id="GO:0005524">
    <property type="term" value="F:ATP binding"/>
    <property type="evidence" value="ECO:0007669"/>
    <property type="project" value="UniProtKB-KW"/>
</dbReference>
<feature type="domain" description="HTH luxR-type" evidence="3">
    <location>
        <begin position="830"/>
        <end position="895"/>
    </location>
</feature>
<dbReference type="AlphaFoldDB" id="A0A428WP10"/>
<organism evidence="4 5">
    <name type="scientific">Amycolatopsis balhimycina DSM 5908</name>
    <dbReference type="NCBI Taxonomy" id="1081091"/>
    <lineage>
        <taxon>Bacteria</taxon>
        <taxon>Bacillati</taxon>
        <taxon>Actinomycetota</taxon>
        <taxon>Actinomycetes</taxon>
        <taxon>Pseudonocardiales</taxon>
        <taxon>Pseudonocardiaceae</taxon>
        <taxon>Amycolatopsis</taxon>
    </lineage>
</organism>
<dbReference type="PRINTS" id="PR00038">
    <property type="entry name" value="HTHLUXR"/>
</dbReference>
<dbReference type="CDD" id="cd06170">
    <property type="entry name" value="LuxR_C_like"/>
    <property type="match status" value="1"/>
</dbReference>
<evidence type="ECO:0000313" key="4">
    <source>
        <dbReference type="EMBL" id="RSM44826.1"/>
    </source>
</evidence>
<dbReference type="GO" id="GO:0003677">
    <property type="term" value="F:DNA binding"/>
    <property type="evidence" value="ECO:0007669"/>
    <property type="project" value="InterPro"/>
</dbReference>
<evidence type="ECO:0000313" key="5">
    <source>
        <dbReference type="Proteomes" id="UP000286716"/>
    </source>
</evidence>
<accession>A0A428WP10</accession>
<keyword evidence="5" id="KW-1185">Reference proteome</keyword>
<dbReference type="Gene3D" id="1.25.40.10">
    <property type="entry name" value="Tetratricopeptide repeat domain"/>
    <property type="match status" value="1"/>
</dbReference>
<gene>
    <name evidence="4" type="ORF">DMA12_14870</name>
</gene>
<keyword evidence="2" id="KW-0067">ATP-binding</keyword>
<dbReference type="PROSITE" id="PS50043">
    <property type="entry name" value="HTH_LUXR_2"/>
    <property type="match status" value="1"/>
</dbReference>
<evidence type="ECO:0000256" key="2">
    <source>
        <dbReference type="ARBA" id="ARBA00022840"/>
    </source>
</evidence>
<dbReference type="InterPro" id="IPR016032">
    <property type="entry name" value="Sig_transdc_resp-reg_C-effctor"/>
</dbReference>
<dbReference type="RefSeq" id="WP_043790749.1">
    <property type="nucleotide sequence ID" value="NZ_QHHU01000018.1"/>
</dbReference>
<dbReference type="PANTHER" id="PTHR16305">
    <property type="entry name" value="TESTICULAR SOLUBLE ADENYLYL CYCLASE"/>
    <property type="match status" value="1"/>
</dbReference>
<dbReference type="InterPro" id="IPR000792">
    <property type="entry name" value="Tscrpt_reg_LuxR_C"/>
</dbReference>
<dbReference type="InterPro" id="IPR011990">
    <property type="entry name" value="TPR-like_helical_dom_sf"/>
</dbReference>
<dbReference type="GO" id="GO:0004016">
    <property type="term" value="F:adenylate cyclase activity"/>
    <property type="evidence" value="ECO:0007669"/>
    <property type="project" value="TreeGrafter"/>
</dbReference>
<dbReference type="Gene3D" id="1.10.10.10">
    <property type="entry name" value="Winged helix-like DNA-binding domain superfamily/Winged helix DNA-binding domain"/>
    <property type="match status" value="1"/>
</dbReference>